<feature type="domain" description="Helicase ATP-binding" evidence="10">
    <location>
        <begin position="262"/>
        <end position="436"/>
    </location>
</feature>
<evidence type="ECO:0000313" key="12">
    <source>
        <dbReference type="EMBL" id="RHK04334.1"/>
    </source>
</evidence>
<dbReference type="GO" id="GO:0051607">
    <property type="term" value="P:defense response to virus"/>
    <property type="evidence" value="ECO:0007669"/>
    <property type="project" value="UniProtKB-KW"/>
</dbReference>
<name>A0A415ENU7_ENTCA</name>
<dbReference type="GO" id="GO:0004386">
    <property type="term" value="F:helicase activity"/>
    <property type="evidence" value="ECO:0007669"/>
    <property type="project" value="UniProtKB-KW"/>
</dbReference>
<dbReference type="SUPFAM" id="SSF109604">
    <property type="entry name" value="HD-domain/PDEase-like"/>
    <property type="match status" value="1"/>
</dbReference>
<reference evidence="12 13" key="1">
    <citation type="submission" date="2018-08" db="EMBL/GenBank/DDBJ databases">
        <title>A genome reference for cultivated species of the human gut microbiota.</title>
        <authorList>
            <person name="Zou Y."/>
            <person name="Xue W."/>
            <person name="Luo G."/>
        </authorList>
    </citation>
    <scope>NUCLEOTIDE SEQUENCE [LARGE SCALE GENOMIC DNA]</scope>
    <source>
        <strain evidence="12 13">AF48-16</strain>
    </source>
</reference>
<accession>A0A415ENU7</accession>
<dbReference type="Proteomes" id="UP000286288">
    <property type="component" value="Unassembled WGS sequence"/>
</dbReference>
<dbReference type="Pfam" id="PF00270">
    <property type="entry name" value="DEAD"/>
    <property type="match status" value="1"/>
</dbReference>
<keyword evidence="8" id="KW-0067">ATP-binding</keyword>
<evidence type="ECO:0000259" key="11">
    <source>
        <dbReference type="PROSITE" id="PS51643"/>
    </source>
</evidence>
<keyword evidence="3" id="KW-0540">Nuclease</keyword>
<dbReference type="SUPFAM" id="SSF52540">
    <property type="entry name" value="P-loop containing nucleoside triphosphate hydrolases"/>
    <property type="match status" value="1"/>
</dbReference>
<dbReference type="InterPro" id="IPR027417">
    <property type="entry name" value="P-loop_NTPase"/>
</dbReference>
<dbReference type="Pfam" id="PF22590">
    <property type="entry name" value="Cas3-like_C_2"/>
    <property type="match status" value="1"/>
</dbReference>
<organism evidence="12 13">
    <name type="scientific">Enterococcus casseliflavus</name>
    <name type="common">Enterococcus flavescens</name>
    <dbReference type="NCBI Taxonomy" id="37734"/>
    <lineage>
        <taxon>Bacteria</taxon>
        <taxon>Bacillati</taxon>
        <taxon>Bacillota</taxon>
        <taxon>Bacilli</taxon>
        <taxon>Lactobacillales</taxon>
        <taxon>Enterococcaceae</taxon>
        <taxon>Enterococcus</taxon>
    </lineage>
</organism>
<dbReference type="InterPro" id="IPR038257">
    <property type="entry name" value="CRISPR-assoc_Cas3_HD_sf"/>
</dbReference>
<evidence type="ECO:0000256" key="2">
    <source>
        <dbReference type="ARBA" id="ARBA00009046"/>
    </source>
</evidence>
<dbReference type="Gene3D" id="3.40.50.300">
    <property type="entry name" value="P-loop containing nucleotide triphosphate hydrolases"/>
    <property type="match status" value="2"/>
</dbReference>
<proteinExistence type="inferred from homology"/>
<evidence type="ECO:0000313" key="13">
    <source>
        <dbReference type="Proteomes" id="UP000286288"/>
    </source>
</evidence>
<dbReference type="GO" id="GO:0003676">
    <property type="term" value="F:nucleic acid binding"/>
    <property type="evidence" value="ECO:0007669"/>
    <property type="project" value="InterPro"/>
</dbReference>
<dbReference type="InterPro" id="IPR011545">
    <property type="entry name" value="DEAD/DEAH_box_helicase_dom"/>
</dbReference>
<dbReference type="NCBIfam" id="TIGR01587">
    <property type="entry name" value="cas3_core"/>
    <property type="match status" value="1"/>
</dbReference>
<keyword evidence="5" id="KW-0547">Nucleotide-binding</keyword>
<gene>
    <name evidence="12" type="primary">cas3</name>
    <name evidence="12" type="ORF">DW084_16230</name>
</gene>
<dbReference type="Pfam" id="PF01966">
    <property type="entry name" value="HD"/>
    <property type="match status" value="1"/>
</dbReference>
<dbReference type="AlphaFoldDB" id="A0A415ENU7"/>
<keyword evidence="6" id="KW-0378">Hydrolase</keyword>
<evidence type="ECO:0000259" key="10">
    <source>
        <dbReference type="PROSITE" id="PS51192"/>
    </source>
</evidence>
<dbReference type="InterPro" id="IPR006474">
    <property type="entry name" value="Helicase_Cas3_CRISPR-ass_core"/>
</dbReference>
<sequence>MYIAHSRKESNEVQLLKDHLVQTAELSGNFGKKLHLEKTCYLAGLLHDLGKYSDEFQDYLRKAISGCKSAVRGSVDHSTAGGKLLYDCYHLTPSDPFAVLLAELVGNAIVSHHSGKGLKDFLSPDHAESNYLQRVKKQFKGDKMTDFSVIKQRFFEEVLSMPTFEEIIEEAKAELRALYMENGKSVLSQNGPFYLLKFIYSCLLDADRTNTMHFELKSSYSHTDNRHILNTFHHQLEETMSSFTSDTPINQLRGQLSNQCKAFAERETGIYTLSIPTGGGKTLASLRFALSHALKHQKDRIIYVIPYTSIIEQNSAVVRKKLSDDRHILEHHSNITDEKKTVDNSFEEEEIERLQALYKDNWEAPIIFTTMVQFLDTIYSRGTRNPRRFHNLTNAVLIFDEAQSVPIKCTYLFNETLNFLKQHGNTTSVLCTATQPALEYVGRSLKKTENGEMITQLSEIEELFRRVELIDKTKQEAWELDELVEFSRHILAEKRSLLIILNTKTAVRKFYQLMAEQTADFSLYHLSTSMCAAHRKVLLTEIRDKLKKNERVLCVTTALIEAGVDISFQTVIRSAAGLASIAQAAGRCNRHGEEKTQPVYVVNLTPKVEKLDKLPEIQKGQEITLSLLREYRELQRPISMLLTHQGQREYFKRYYQTFESQLSFPVAKKNFVLHDLVGLNKAAAANYTRTNGSPVKLALKCSPETIAQYFEVIDSPTKSVLVPYRKGQELIALLNGELLPSEYSTILKQAQQYTVNVFSHELAELQKNAAINPLLNGEIYGIQEYAYSEEFGLDIAAEGKFDYLQF</sequence>
<evidence type="ECO:0000256" key="3">
    <source>
        <dbReference type="ARBA" id="ARBA00022722"/>
    </source>
</evidence>
<dbReference type="CDD" id="cd17930">
    <property type="entry name" value="DEXHc_cas3"/>
    <property type="match status" value="1"/>
</dbReference>
<evidence type="ECO:0000256" key="4">
    <source>
        <dbReference type="ARBA" id="ARBA00022723"/>
    </source>
</evidence>
<keyword evidence="9" id="KW-0051">Antiviral defense</keyword>
<dbReference type="InterPro" id="IPR014001">
    <property type="entry name" value="Helicase_ATP-bd"/>
</dbReference>
<keyword evidence="4" id="KW-0479">Metal-binding</keyword>
<dbReference type="InterPro" id="IPR054712">
    <property type="entry name" value="Cas3-like_dom"/>
</dbReference>
<dbReference type="GO" id="GO:0005524">
    <property type="term" value="F:ATP binding"/>
    <property type="evidence" value="ECO:0007669"/>
    <property type="project" value="UniProtKB-KW"/>
</dbReference>
<dbReference type="GO" id="GO:0004518">
    <property type="term" value="F:nuclease activity"/>
    <property type="evidence" value="ECO:0007669"/>
    <property type="project" value="UniProtKB-KW"/>
</dbReference>
<dbReference type="GO" id="GO:0046872">
    <property type="term" value="F:metal ion binding"/>
    <property type="evidence" value="ECO:0007669"/>
    <property type="project" value="UniProtKB-KW"/>
</dbReference>
<dbReference type="NCBIfam" id="TIGR01596">
    <property type="entry name" value="cas3_HD"/>
    <property type="match status" value="1"/>
</dbReference>
<evidence type="ECO:0000256" key="6">
    <source>
        <dbReference type="ARBA" id="ARBA00022801"/>
    </source>
</evidence>
<evidence type="ECO:0000256" key="8">
    <source>
        <dbReference type="ARBA" id="ARBA00022840"/>
    </source>
</evidence>
<dbReference type="InterPro" id="IPR006483">
    <property type="entry name" value="CRISPR-assoc_Cas3_HD"/>
</dbReference>
<comment type="caution">
    <text evidence="12">The sequence shown here is derived from an EMBL/GenBank/DDBJ whole genome shotgun (WGS) entry which is preliminary data.</text>
</comment>
<feature type="domain" description="HD Cas3-type" evidence="11">
    <location>
        <begin position="9"/>
        <end position="209"/>
    </location>
</feature>
<dbReference type="InterPro" id="IPR006674">
    <property type="entry name" value="HD_domain"/>
</dbReference>
<comment type="similarity">
    <text evidence="1">In the N-terminal section; belongs to the CRISPR-associated nuclease Cas3-HD family.</text>
</comment>
<dbReference type="PROSITE" id="PS51192">
    <property type="entry name" value="HELICASE_ATP_BIND_1"/>
    <property type="match status" value="1"/>
</dbReference>
<dbReference type="GO" id="GO:0016787">
    <property type="term" value="F:hydrolase activity"/>
    <property type="evidence" value="ECO:0007669"/>
    <property type="project" value="UniProtKB-KW"/>
</dbReference>
<protein>
    <submittedName>
        <fullName evidence="12">CRISPR-associated helicase Cas3</fullName>
    </submittedName>
</protein>
<evidence type="ECO:0000256" key="1">
    <source>
        <dbReference type="ARBA" id="ARBA00006847"/>
    </source>
</evidence>
<dbReference type="PROSITE" id="PS51643">
    <property type="entry name" value="HD_CAS3"/>
    <property type="match status" value="1"/>
</dbReference>
<comment type="similarity">
    <text evidence="2">In the central section; belongs to the CRISPR-associated helicase Cas3 family.</text>
</comment>
<dbReference type="CDD" id="cd09641">
    <property type="entry name" value="Cas3''_I"/>
    <property type="match status" value="1"/>
</dbReference>
<evidence type="ECO:0000256" key="5">
    <source>
        <dbReference type="ARBA" id="ARBA00022741"/>
    </source>
</evidence>
<evidence type="ECO:0000256" key="9">
    <source>
        <dbReference type="ARBA" id="ARBA00023118"/>
    </source>
</evidence>
<dbReference type="SMART" id="SM00487">
    <property type="entry name" value="DEXDc"/>
    <property type="match status" value="1"/>
</dbReference>
<dbReference type="EMBL" id="QRMZ01000028">
    <property type="protein sequence ID" value="RHK04334.1"/>
    <property type="molecule type" value="Genomic_DNA"/>
</dbReference>
<dbReference type="Gene3D" id="1.10.3210.30">
    <property type="match status" value="1"/>
</dbReference>
<keyword evidence="7" id="KW-0347">Helicase</keyword>
<evidence type="ECO:0000256" key="7">
    <source>
        <dbReference type="ARBA" id="ARBA00022806"/>
    </source>
</evidence>